<sequence length="297" mass="34829">MIGNIGYLYYKEYFKDEYIHECKIQSKKYDEKNNPLIKINQKILDNSNIDILKNNKFKFIKEIQDKLYKKRIYFKTTYPGLIVGTGYSHILKEKEEFKLSLEFDYTTGLPVINGSSIKGMLRSVFYNKKDDEKLIEEKEKYIRDILKELIKKENPKFNGEFDFEELTNNIFEGKCKAKDKNGIHMSISERDIFLGATIDIEATIEEMKRTKQEKNNLLGEDYVTPHGEGKDKLKNPNPIKFLKVMPNVVWCFGFDLKDFNKDIPADIKKKLFKQILLDLGIGAKTNVGYGRLEFISY</sequence>
<evidence type="ECO:0000313" key="4">
    <source>
        <dbReference type="Proteomes" id="UP000001986"/>
    </source>
</evidence>
<keyword evidence="4" id="KW-1185">Reference proteome</keyword>
<dbReference type="KEGG" id="cbh:CLC_2113"/>
<dbReference type="KEGG" id="cbo:CBO2171"/>
<protein>
    <recommendedName>
        <fullName evidence="2">CRISPR type III-associated protein domain-containing protein</fullName>
    </recommendedName>
</protein>
<name>A5I3U2_CLOBH</name>
<organism evidence="3 4">
    <name type="scientific">Clostridium botulinum (strain Hall / ATCC 3502 / NCTC 13319 / Type A)</name>
    <dbReference type="NCBI Taxonomy" id="441771"/>
    <lineage>
        <taxon>Bacteria</taxon>
        <taxon>Bacillati</taxon>
        <taxon>Bacillota</taxon>
        <taxon>Clostridia</taxon>
        <taxon>Eubacteriales</taxon>
        <taxon>Clostridiaceae</taxon>
        <taxon>Clostridium</taxon>
    </lineage>
</organism>
<dbReference type="PANTHER" id="PTHR39965:SF1">
    <property type="entry name" value="CRISPR SYSTEM CMR SUBUNIT CMR6"/>
    <property type="match status" value="1"/>
</dbReference>
<evidence type="ECO:0000313" key="3">
    <source>
        <dbReference type="EMBL" id="CAL83712.1"/>
    </source>
</evidence>
<gene>
    <name evidence="3" type="ordered locus">CBO2171</name>
</gene>
<reference evidence="3 4" key="1">
    <citation type="journal article" date="2007" name="Genome Res.">
        <title>Genome sequence of a proteolytic (Group I) Clostridium botulinum strain Hall A and comparative analysis of the clostridial genomes.</title>
        <authorList>
            <person name="Sebaihia M."/>
            <person name="Peck M.W."/>
            <person name="Minton N.P."/>
            <person name="Thomson N.R."/>
            <person name="Holden M.T.G."/>
            <person name="Mitchell W.J."/>
            <person name="Carter A.T."/>
            <person name="Bentley S.D."/>
            <person name="Mason D.R."/>
            <person name="Crossman L."/>
            <person name="Paul C.J."/>
            <person name="Ivens A."/>
            <person name="Wells-Bennik M.H.J."/>
            <person name="Davis I.J."/>
            <person name="Cerdeno-Tarraga A.M."/>
            <person name="Churcher C."/>
            <person name="Quail M.A."/>
            <person name="Chillingworth T."/>
            <person name="Feltwell T."/>
            <person name="Fraser A."/>
            <person name="Goodhead I."/>
            <person name="Hance Z."/>
            <person name="Jagels K."/>
            <person name="Larke N."/>
            <person name="Maddison M."/>
            <person name="Moule S."/>
            <person name="Mungall K."/>
            <person name="Norbertczak H."/>
            <person name="Rabbinowitsch E."/>
            <person name="Sanders M."/>
            <person name="Simmonds M."/>
            <person name="White B."/>
            <person name="Whithead S."/>
            <person name="Parkhill J."/>
        </authorList>
    </citation>
    <scope>NUCLEOTIDE SEQUENCE [LARGE SCALE GENOMIC DNA]</scope>
    <source>
        <strain evidence="4">Hall / ATCC 3502 / NCTC 13319 / Type A [Sanger]</strain>
    </source>
</reference>
<dbReference type="Pfam" id="PF03787">
    <property type="entry name" value="RAMPs"/>
    <property type="match status" value="1"/>
</dbReference>
<keyword evidence="1" id="KW-0051">Antiviral defense</keyword>
<dbReference type="InterPro" id="IPR005537">
    <property type="entry name" value="RAMP_III_fam"/>
</dbReference>
<proteinExistence type="predicted"/>
<dbReference type="GO" id="GO:0051607">
    <property type="term" value="P:defense response to virus"/>
    <property type="evidence" value="ECO:0007669"/>
    <property type="project" value="UniProtKB-KW"/>
</dbReference>
<feature type="domain" description="CRISPR type III-associated protein" evidence="2">
    <location>
        <begin position="74"/>
        <end position="293"/>
    </location>
</feature>
<dbReference type="RefSeq" id="WP_011986670.1">
    <property type="nucleotide sequence ID" value="NC_009698.1"/>
</dbReference>
<dbReference type="GeneID" id="5186426"/>
<dbReference type="EMBL" id="AM412317">
    <property type="protein sequence ID" value="CAL83712.1"/>
    <property type="molecule type" value="Genomic_DNA"/>
</dbReference>
<accession>A7G594</accession>
<dbReference type="HOGENOM" id="CLU_064441_0_0_9"/>
<dbReference type="InterPro" id="IPR010172">
    <property type="entry name" value="CRISPR-assoc_prot_TM1791"/>
</dbReference>
<dbReference type="SMR" id="A5I3U2"/>
<dbReference type="PANTHER" id="PTHR39965">
    <property type="entry name" value="CRISPR SYSTEM CMR SUBUNIT CMR6"/>
    <property type="match status" value="1"/>
</dbReference>
<accession>A5I3U2</accession>
<dbReference type="Proteomes" id="UP000001986">
    <property type="component" value="Chromosome"/>
</dbReference>
<dbReference type="PATRIC" id="fig|413999.7.peg.2139"/>
<dbReference type="NCBIfam" id="TIGR01898">
    <property type="entry name" value="cas_TM1791_cmr6"/>
    <property type="match status" value="1"/>
</dbReference>
<evidence type="ECO:0000259" key="2">
    <source>
        <dbReference type="Pfam" id="PF03787"/>
    </source>
</evidence>
<dbReference type="AlphaFoldDB" id="A5I3U2"/>
<evidence type="ECO:0000256" key="1">
    <source>
        <dbReference type="ARBA" id="ARBA00023118"/>
    </source>
</evidence>